<evidence type="ECO:0000256" key="1">
    <source>
        <dbReference type="ARBA" id="ARBA00001966"/>
    </source>
</evidence>
<evidence type="ECO:0000259" key="9">
    <source>
        <dbReference type="PROSITE" id="PS51449"/>
    </source>
</evidence>
<dbReference type="SMART" id="SM00729">
    <property type="entry name" value="Elp3"/>
    <property type="match status" value="1"/>
</dbReference>
<feature type="domain" description="Radical SAM core" evidence="10">
    <location>
        <begin position="101"/>
        <end position="331"/>
    </location>
</feature>
<evidence type="ECO:0000313" key="12">
    <source>
        <dbReference type="Proteomes" id="UP000752292"/>
    </source>
</evidence>
<dbReference type="EMBL" id="JACQRX010000205">
    <property type="protein sequence ID" value="MBI4251742.1"/>
    <property type="molecule type" value="Genomic_DNA"/>
</dbReference>
<organism evidence="11 12">
    <name type="scientific">Tectimicrobiota bacterium</name>
    <dbReference type="NCBI Taxonomy" id="2528274"/>
    <lineage>
        <taxon>Bacteria</taxon>
        <taxon>Pseudomonadati</taxon>
        <taxon>Nitrospinota/Tectimicrobiota group</taxon>
        <taxon>Candidatus Tectimicrobiota</taxon>
    </lineage>
</organism>
<keyword evidence="3" id="KW-0963">Cytoplasm</keyword>
<feature type="domain" description="MTTase N-terminal" evidence="9">
    <location>
        <begin position="1"/>
        <end position="80"/>
    </location>
</feature>
<dbReference type="Proteomes" id="UP000752292">
    <property type="component" value="Unassembled WGS sequence"/>
</dbReference>
<dbReference type="AlphaFoldDB" id="A0A932ZTD4"/>
<keyword evidence="5" id="KW-0949">S-adenosyl-L-methionine</keyword>
<dbReference type="SFLD" id="SFLDG01061">
    <property type="entry name" value="methylthiotransferase"/>
    <property type="match status" value="1"/>
</dbReference>
<dbReference type="GO" id="GO:0035597">
    <property type="term" value="F:tRNA-2-methylthio-N(6)-dimethylallyladenosine(37) synthase activity"/>
    <property type="evidence" value="ECO:0007669"/>
    <property type="project" value="UniProtKB-EC"/>
</dbReference>
<evidence type="ECO:0000256" key="5">
    <source>
        <dbReference type="ARBA" id="ARBA00022691"/>
    </source>
</evidence>
<keyword evidence="2" id="KW-0004">4Fe-4S</keyword>
<dbReference type="FunFam" id="3.80.30.20:FF:000001">
    <property type="entry name" value="tRNA-2-methylthio-N(6)-dimethylallyladenosine synthase 2"/>
    <property type="match status" value="1"/>
</dbReference>
<dbReference type="NCBIfam" id="TIGR01574">
    <property type="entry name" value="miaB-methiolase"/>
    <property type="match status" value="1"/>
</dbReference>
<name>A0A932ZTD4_UNCTE</name>
<dbReference type="InterPro" id="IPR058240">
    <property type="entry name" value="rSAM_sf"/>
</dbReference>
<dbReference type="InterPro" id="IPR007197">
    <property type="entry name" value="rSAM"/>
</dbReference>
<dbReference type="InterPro" id="IPR020612">
    <property type="entry name" value="Methylthiotransferase_CS"/>
</dbReference>
<reference evidence="11" key="1">
    <citation type="submission" date="2020-07" db="EMBL/GenBank/DDBJ databases">
        <title>Huge and variable diversity of episymbiotic CPR bacteria and DPANN archaea in groundwater ecosystems.</title>
        <authorList>
            <person name="He C.Y."/>
            <person name="Keren R."/>
            <person name="Whittaker M."/>
            <person name="Farag I.F."/>
            <person name="Doudna J."/>
            <person name="Cate J.H.D."/>
            <person name="Banfield J.F."/>
        </authorList>
    </citation>
    <scope>NUCLEOTIDE SEQUENCE</scope>
    <source>
        <strain evidence="11">NC_groundwater_1370_Ag_S-0.2um_69_93</strain>
    </source>
</reference>
<dbReference type="SUPFAM" id="SSF102114">
    <property type="entry name" value="Radical SAM enzymes"/>
    <property type="match status" value="1"/>
</dbReference>
<dbReference type="Gene3D" id="3.40.50.12160">
    <property type="entry name" value="Methylthiotransferase, N-terminal domain"/>
    <property type="match status" value="1"/>
</dbReference>
<dbReference type="GO" id="GO:0046872">
    <property type="term" value="F:metal ion binding"/>
    <property type="evidence" value="ECO:0007669"/>
    <property type="project" value="UniProtKB-KW"/>
</dbReference>
<evidence type="ECO:0000256" key="6">
    <source>
        <dbReference type="ARBA" id="ARBA00022723"/>
    </source>
</evidence>
<dbReference type="PROSITE" id="PS01278">
    <property type="entry name" value="MTTASE_RADICAL"/>
    <property type="match status" value="1"/>
</dbReference>
<dbReference type="SFLD" id="SFLDS00029">
    <property type="entry name" value="Radical_SAM"/>
    <property type="match status" value="1"/>
</dbReference>
<dbReference type="PROSITE" id="PS51918">
    <property type="entry name" value="RADICAL_SAM"/>
    <property type="match status" value="1"/>
</dbReference>
<evidence type="ECO:0000259" key="10">
    <source>
        <dbReference type="PROSITE" id="PS51918"/>
    </source>
</evidence>
<dbReference type="EC" id="2.8.4.3" evidence="11"/>
<dbReference type="PANTHER" id="PTHR43020">
    <property type="entry name" value="CDK5 REGULATORY SUBUNIT-ASSOCIATED PROTEIN 1"/>
    <property type="match status" value="1"/>
</dbReference>
<dbReference type="InterPro" id="IPR006638">
    <property type="entry name" value="Elp3/MiaA/NifB-like_rSAM"/>
</dbReference>
<dbReference type="PROSITE" id="PS51449">
    <property type="entry name" value="MTTASE_N"/>
    <property type="match status" value="1"/>
</dbReference>
<dbReference type="GO" id="GO:0005829">
    <property type="term" value="C:cytosol"/>
    <property type="evidence" value="ECO:0007669"/>
    <property type="project" value="TreeGrafter"/>
</dbReference>
<accession>A0A932ZTD4</accession>
<dbReference type="CDD" id="cd01335">
    <property type="entry name" value="Radical_SAM"/>
    <property type="match status" value="1"/>
</dbReference>
<dbReference type="InterPro" id="IPR038135">
    <property type="entry name" value="Methylthiotransferase_N_sf"/>
</dbReference>
<proteinExistence type="predicted"/>
<keyword evidence="7" id="KW-0408">Iron</keyword>
<dbReference type="PANTHER" id="PTHR43020:SF2">
    <property type="entry name" value="MITOCHONDRIAL TRNA METHYLTHIOTRANSFERASE CDK5RAP1"/>
    <property type="match status" value="1"/>
</dbReference>
<evidence type="ECO:0000256" key="8">
    <source>
        <dbReference type="ARBA" id="ARBA00023014"/>
    </source>
</evidence>
<sequence>ADLILLNTCSIRERAEQKVFSQLGRLSQIKKANPGLKIAVCGCFATREGGEIARRQPAVDLVFGTQNIAELPRLLDRMTQGRVVDVAPVAPDFTEVAPIQREGELSAWVSVARGCDNFCTFCVVPYTRGPEWSKPSQLIVEEVERAVAEGFKEVTLLGQNVNSYGRKTPGELTFGGLLRRLDRVDGLQRVRFMTSHPKDCDEDMVGAMGGGSKVCEHLHLPFQSGSDGVLRRMERGYTAEEYLSKVALFRRLVPRGVLTSDVIVGFPGETDRDFEGTLAVLREARFDSIFMFKYSPRPGTPAFSMTGQVPEETQAERFGEALGLQRQVTEELHRALVGEVIEVMVERPCEGAPAVACLGCPSAPEGGAARPLGWTGRSRGNHRVQFLADDPAPRPGDLVDVKILRGGLHALGGVWPPDSVTMEDSAP</sequence>
<keyword evidence="8" id="KW-0411">Iron-sulfur</keyword>
<protein>
    <submittedName>
        <fullName evidence="11">tRNA (N6-isopentenyl adenosine(37)-C2)-methylthiotransferase MiaB</fullName>
        <ecNumber evidence="11">2.8.4.3</ecNumber>
    </submittedName>
</protein>
<evidence type="ECO:0000256" key="7">
    <source>
        <dbReference type="ARBA" id="ARBA00023004"/>
    </source>
</evidence>
<evidence type="ECO:0000256" key="2">
    <source>
        <dbReference type="ARBA" id="ARBA00022485"/>
    </source>
</evidence>
<evidence type="ECO:0000313" key="11">
    <source>
        <dbReference type="EMBL" id="MBI4251742.1"/>
    </source>
</evidence>
<comment type="cofactor">
    <cofactor evidence="1">
        <name>[4Fe-4S] cluster</name>
        <dbReference type="ChEBI" id="CHEBI:49883"/>
    </cofactor>
</comment>
<dbReference type="InterPro" id="IPR013848">
    <property type="entry name" value="Methylthiotransferase_N"/>
</dbReference>
<dbReference type="Gene3D" id="3.80.30.20">
    <property type="entry name" value="tm_1862 like domain"/>
    <property type="match status" value="1"/>
</dbReference>
<feature type="non-terminal residue" evidence="11">
    <location>
        <position position="1"/>
    </location>
</feature>
<dbReference type="GO" id="GO:0051539">
    <property type="term" value="F:4 iron, 4 sulfur cluster binding"/>
    <property type="evidence" value="ECO:0007669"/>
    <property type="project" value="UniProtKB-KW"/>
</dbReference>
<dbReference type="SFLD" id="SFLDG01082">
    <property type="entry name" value="B12-binding_domain_containing"/>
    <property type="match status" value="1"/>
</dbReference>
<dbReference type="InterPro" id="IPR023404">
    <property type="entry name" value="rSAM_horseshoe"/>
</dbReference>
<comment type="caution">
    <text evidence="11">The sequence shown here is derived from an EMBL/GenBank/DDBJ whole genome shotgun (WGS) entry which is preliminary data.</text>
</comment>
<dbReference type="NCBIfam" id="TIGR00089">
    <property type="entry name" value="MiaB/RimO family radical SAM methylthiotransferase"/>
    <property type="match status" value="1"/>
</dbReference>
<keyword evidence="4 11" id="KW-0808">Transferase</keyword>
<dbReference type="Pfam" id="PF00919">
    <property type="entry name" value="UPF0004"/>
    <property type="match status" value="1"/>
</dbReference>
<gene>
    <name evidence="11" type="primary">miaB</name>
    <name evidence="11" type="ORF">HY618_04710</name>
</gene>
<keyword evidence="6" id="KW-0479">Metal-binding</keyword>
<evidence type="ECO:0000256" key="3">
    <source>
        <dbReference type="ARBA" id="ARBA00022490"/>
    </source>
</evidence>
<dbReference type="InterPro" id="IPR005839">
    <property type="entry name" value="Methylthiotransferase"/>
</dbReference>
<evidence type="ECO:0000256" key="4">
    <source>
        <dbReference type="ARBA" id="ARBA00022679"/>
    </source>
</evidence>
<dbReference type="Pfam" id="PF04055">
    <property type="entry name" value="Radical_SAM"/>
    <property type="match status" value="1"/>
</dbReference>